<keyword evidence="4 5" id="KW-0862">Zinc</keyword>
<gene>
    <name evidence="5" type="primary">hypA</name>
    <name evidence="6" type="ORF">A2527_14330</name>
</gene>
<dbReference type="STRING" id="1817772.A2527_14330"/>
<feature type="binding site" evidence="5">
    <location>
        <position position="89"/>
    </location>
    <ligand>
        <name>Zn(2+)</name>
        <dbReference type="ChEBI" id="CHEBI:29105"/>
    </ligand>
</feature>
<evidence type="ECO:0000256" key="5">
    <source>
        <dbReference type="HAMAP-Rule" id="MF_00213"/>
    </source>
</evidence>
<dbReference type="AlphaFoldDB" id="A0A1F6G4Q9"/>
<comment type="similarity">
    <text evidence="1 5">Belongs to the HypA/HybF family.</text>
</comment>
<evidence type="ECO:0000256" key="3">
    <source>
        <dbReference type="ARBA" id="ARBA00022723"/>
    </source>
</evidence>
<evidence type="ECO:0000256" key="4">
    <source>
        <dbReference type="ARBA" id="ARBA00022833"/>
    </source>
</evidence>
<dbReference type="InterPro" id="IPR020538">
    <property type="entry name" value="Hydgase_Ni_incorp_HypA/HybF_CS"/>
</dbReference>
<name>A0A1F6G4Q9_9PROT</name>
<dbReference type="PIRSF" id="PIRSF004761">
    <property type="entry name" value="Hydrgn_mat_HypA"/>
    <property type="match status" value="1"/>
</dbReference>
<keyword evidence="3 5" id="KW-0479">Metal-binding</keyword>
<evidence type="ECO:0000256" key="1">
    <source>
        <dbReference type="ARBA" id="ARBA00010748"/>
    </source>
</evidence>
<dbReference type="GO" id="GO:0008270">
    <property type="term" value="F:zinc ion binding"/>
    <property type="evidence" value="ECO:0007669"/>
    <property type="project" value="UniProtKB-UniRule"/>
</dbReference>
<dbReference type="InterPro" id="IPR000688">
    <property type="entry name" value="HypA/HybF"/>
</dbReference>
<dbReference type="GO" id="GO:0051604">
    <property type="term" value="P:protein maturation"/>
    <property type="evidence" value="ECO:0007669"/>
    <property type="project" value="InterPro"/>
</dbReference>
<dbReference type="HAMAP" id="MF_00213">
    <property type="entry name" value="HypA_HybF"/>
    <property type="match status" value="1"/>
</dbReference>
<dbReference type="GO" id="GO:0016151">
    <property type="term" value="F:nickel cation binding"/>
    <property type="evidence" value="ECO:0007669"/>
    <property type="project" value="UniProtKB-UniRule"/>
</dbReference>
<dbReference type="Gene3D" id="3.30.2320.80">
    <property type="match status" value="1"/>
</dbReference>
<dbReference type="Pfam" id="PF01155">
    <property type="entry name" value="HypA"/>
    <property type="match status" value="1"/>
</dbReference>
<proteinExistence type="inferred from homology"/>
<dbReference type="CDD" id="cd00350">
    <property type="entry name" value="rubredoxin_like"/>
    <property type="match status" value="1"/>
</dbReference>
<feature type="binding site" evidence="5">
    <location>
        <position position="2"/>
    </location>
    <ligand>
        <name>Ni(2+)</name>
        <dbReference type="ChEBI" id="CHEBI:49786"/>
    </ligand>
</feature>
<evidence type="ECO:0000313" key="6">
    <source>
        <dbReference type="EMBL" id="OGG93099.1"/>
    </source>
</evidence>
<feature type="binding site" evidence="5">
    <location>
        <position position="73"/>
    </location>
    <ligand>
        <name>Zn(2+)</name>
        <dbReference type="ChEBI" id="CHEBI:29105"/>
    </ligand>
</feature>
<sequence>MHELSIMQSVLESLSEEVKNRGGGRITEVTLSVGQASGVNTEALEFAFEALRPSSLLNNAQLTILTPPLLARCEDCGHEFEPPELSLACPQCGGTGLVLSGRELLIERFVLEQED</sequence>
<accession>A0A1F6G4Q9</accession>
<reference evidence="6 7" key="1">
    <citation type="journal article" date="2016" name="Nat. Commun.">
        <title>Thousands of microbial genomes shed light on interconnected biogeochemical processes in an aquifer system.</title>
        <authorList>
            <person name="Anantharaman K."/>
            <person name="Brown C.T."/>
            <person name="Hug L.A."/>
            <person name="Sharon I."/>
            <person name="Castelle C.J."/>
            <person name="Probst A.J."/>
            <person name="Thomas B.C."/>
            <person name="Singh A."/>
            <person name="Wilkins M.J."/>
            <person name="Karaoz U."/>
            <person name="Brodie E.L."/>
            <person name="Williams K.H."/>
            <person name="Hubbard S.S."/>
            <person name="Banfield J.F."/>
        </authorList>
    </citation>
    <scope>NUCLEOTIDE SEQUENCE [LARGE SCALE GENOMIC DNA]</scope>
</reference>
<dbReference type="EMBL" id="MFNE01000053">
    <property type="protein sequence ID" value="OGG93099.1"/>
    <property type="molecule type" value="Genomic_DNA"/>
</dbReference>
<dbReference type="PANTHER" id="PTHR34535">
    <property type="entry name" value="HYDROGENASE MATURATION FACTOR HYPA"/>
    <property type="match status" value="1"/>
</dbReference>
<comment type="function">
    <text evidence="5">Involved in the maturation of [NiFe] hydrogenases. Required for nickel insertion into the metal center of the hydrogenase.</text>
</comment>
<protein>
    <recommendedName>
        <fullName evidence="5">Hydrogenase maturation factor HypA</fullName>
    </recommendedName>
</protein>
<evidence type="ECO:0000256" key="2">
    <source>
        <dbReference type="ARBA" id="ARBA00022596"/>
    </source>
</evidence>
<feature type="binding site" evidence="5">
    <location>
        <position position="76"/>
    </location>
    <ligand>
        <name>Zn(2+)</name>
        <dbReference type="ChEBI" id="CHEBI:29105"/>
    </ligand>
</feature>
<evidence type="ECO:0000313" key="7">
    <source>
        <dbReference type="Proteomes" id="UP000178449"/>
    </source>
</evidence>
<dbReference type="NCBIfam" id="TIGR00100">
    <property type="entry name" value="hypA"/>
    <property type="match status" value="1"/>
</dbReference>
<keyword evidence="2 5" id="KW-0533">Nickel</keyword>
<dbReference type="PANTHER" id="PTHR34535:SF3">
    <property type="entry name" value="HYDROGENASE MATURATION FACTOR HYPA"/>
    <property type="match status" value="1"/>
</dbReference>
<dbReference type="Proteomes" id="UP000178449">
    <property type="component" value="Unassembled WGS sequence"/>
</dbReference>
<feature type="binding site" evidence="5">
    <location>
        <position position="92"/>
    </location>
    <ligand>
        <name>Zn(2+)</name>
        <dbReference type="ChEBI" id="CHEBI:29105"/>
    </ligand>
</feature>
<dbReference type="PROSITE" id="PS01249">
    <property type="entry name" value="HYPA"/>
    <property type="match status" value="1"/>
</dbReference>
<comment type="caution">
    <text evidence="6">The sequence shown here is derived from an EMBL/GenBank/DDBJ whole genome shotgun (WGS) entry which is preliminary data.</text>
</comment>
<organism evidence="6 7">
    <name type="scientific">Candidatus Lambdaproteobacteria bacterium RIFOXYD2_FULL_50_16</name>
    <dbReference type="NCBI Taxonomy" id="1817772"/>
    <lineage>
        <taxon>Bacteria</taxon>
        <taxon>Pseudomonadati</taxon>
        <taxon>Pseudomonadota</taxon>
        <taxon>Candidatus Lambdaproteobacteria</taxon>
    </lineage>
</organism>